<accession>A0A0E9WBN3</accession>
<evidence type="ECO:0000313" key="1">
    <source>
        <dbReference type="EMBL" id="JAH86985.1"/>
    </source>
</evidence>
<reference evidence="1" key="1">
    <citation type="submission" date="2014-11" db="EMBL/GenBank/DDBJ databases">
        <authorList>
            <person name="Amaro Gonzalez C."/>
        </authorList>
    </citation>
    <scope>NUCLEOTIDE SEQUENCE</scope>
</reference>
<reference evidence="1" key="2">
    <citation type="journal article" date="2015" name="Fish Shellfish Immunol.">
        <title>Early steps in the European eel (Anguilla anguilla)-Vibrio vulnificus interaction in the gills: Role of the RtxA13 toxin.</title>
        <authorList>
            <person name="Callol A."/>
            <person name="Pajuelo D."/>
            <person name="Ebbesson L."/>
            <person name="Teles M."/>
            <person name="MacKenzie S."/>
            <person name="Amaro C."/>
        </authorList>
    </citation>
    <scope>NUCLEOTIDE SEQUENCE</scope>
</reference>
<proteinExistence type="predicted"/>
<dbReference type="EMBL" id="GBXM01021592">
    <property type="protein sequence ID" value="JAH86985.1"/>
    <property type="molecule type" value="Transcribed_RNA"/>
</dbReference>
<name>A0A0E9WBN3_ANGAN</name>
<protein>
    <submittedName>
        <fullName evidence="1">Uncharacterized protein</fullName>
    </submittedName>
</protein>
<dbReference type="AlphaFoldDB" id="A0A0E9WBN3"/>
<sequence length="42" mass="4941">MLMTFSSNSSSNQCHLPWSNKCSHNEKHFKYFKIISAWLHLG</sequence>
<organism evidence="1">
    <name type="scientific">Anguilla anguilla</name>
    <name type="common">European freshwater eel</name>
    <name type="synonym">Muraena anguilla</name>
    <dbReference type="NCBI Taxonomy" id="7936"/>
    <lineage>
        <taxon>Eukaryota</taxon>
        <taxon>Metazoa</taxon>
        <taxon>Chordata</taxon>
        <taxon>Craniata</taxon>
        <taxon>Vertebrata</taxon>
        <taxon>Euteleostomi</taxon>
        <taxon>Actinopterygii</taxon>
        <taxon>Neopterygii</taxon>
        <taxon>Teleostei</taxon>
        <taxon>Anguilliformes</taxon>
        <taxon>Anguillidae</taxon>
        <taxon>Anguilla</taxon>
    </lineage>
</organism>